<dbReference type="EMBL" id="CP124735">
    <property type="protein sequence ID" value="WHA43899.1"/>
    <property type="molecule type" value="Genomic_DNA"/>
</dbReference>
<keyword evidence="3 5" id="KW-0560">Oxidoreductase</keyword>
<dbReference type="SUPFAM" id="SSF51735">
    <property type="entry name" value="NAD(P)-binding Rossmann-fold domains"/>
    <property type="match status" value="1"/>
</dbReference>
<reference evidence="5" key="1">
    <citation type="submission" date="2023-05" db="EMBL/GenBank/DDBJ databases">
        <title>Complete genome sequence of Agrobacterium larrymoorei CFBP5477.</title>
        <authorList>
            <person name="Yen H.-C."/>
            <person name="Chou L."/>
            <person name="Lin Y.-C."/>
            <person name="Lai E.-M."/>
            <person name="Kuo C.-H."/>
        </authorList>
    </citation>
    <scope>NUCLEOTIDE SEQUENCE</scope>
    <source>
        <strain evidence="5">CFBP5477</strain>
        <plasmid evidence="5">pAlCFBP5477</plasmid>
    </source>
</reference>
<dbReference type="Proteomes" id="UP000298664">
    <property type="component" value="Plasmid pAlCFBP5477"/>
</dbReference>
<evidence type="ECO:0000313" key="5">
    <source>
        <dbReference type="EMBL" id="WHA43899.1"/>
    </source>
</evidence>
<comment type="similarity">
    <text evidence="1 4">Belongs to the short-chain dehydrogenases/reductases (SDR) family.</text>
</comment>
<accession>A0AAF0HFR1</accession>
<dbReference type="EC" id="1.-.-.-" evidence="5"/>
<gene>
    <name evidence="5" type="ORF">CFBP5477_022525</name>
</gene>
<evidence type="ECO:0000256" key="3">
    <source>
        <dbReference type="ARBA" id="ARBA00023002"/>
    </source>
</evidence>
<keyword evidence="5" id="KW-0614">Plasmid</keyword>
<sequence length="275" mass="29746">MREPNSKIYFITGGASGIGAAFSKLVASRGNKVVIADINMEGAQRVAAEIGPFASAVKLDICSEEEWRVALDRVWSEHGRLDVLVNNAAIVHTGFARDVPMEKHVHTMDTNFFGPVKGMLAVLPRFKSQGYGHMVTVCSMTGLLPFPGIASYAAAKHALRAFHLALALEERDTPLKFTIVHPTSTETPMLDKEAEDDAMALSFAGTPVTPEYVAGIILDSIDQNAVETFAPPERGAAVKELGFNPETLWAMMDRNAVVGAEKLKARREAKAAQKP</sequence>
<protein>
    <submittedName>
        <fullName evidence="5">SDR family oxidoreductase</fullName>
        <ecNumber evidence="5">1.-.-.-</ecNumber>
    </submittedName>
</protein>
<dbReference type="PANTHER" id="PTHR43391">
    <property type="entry name" value="RETINOL DEHYDROGENASE-RELATED"/>
    <property type="match status" value="1"/>
</dbReference>
<evidence type="ECO:0000256" key="1">
    <source>
        <dbReference type="ARBA" id="ARBA00006484"/>
    </source>
</evidence>
<proteinExistence type="inferred from homology"/>
<dbReference type="InterPro" id="IPR036291">
    <property type="entry name" value="NAD(P)-bd_dom_sf"/>
</dbReference>
<dbReference type="PROSITE" id="PS00061">
    <property type="entry name" value="ADH_SHORT"/>
    <property type="match status" value="1"/>
</dbReference>
<dbReference type="PRINTS" id="PR00081">
    <property type="entry name" value="GDHRDH"/>
</dbReference>
<dbReference type="GO" id="GO:0016491">
    <property type="term" value="F:oxidoreductase activity"/>
    <property type="evidence" value="ECO:0007669"/>
    <property type="project" value="UniProtKB-KW"/>
</dbReference>
<evidence type="ECO:0000313" key="6">
    <source>
        <dbReference type="Proteomes" id="UP000298664"/>
    </source>
</evidence>
<dbReference type="PRINTS" id="PR00080">
    <property type="entry name" value="SDRFAMILY"/>
</dbReference>
<dbReference type="PANTHER" id="PTHR43391:SF14">
    <property type="entry name" value="DEHYDROGENASE_REDUCTASE SDR FAMILY PROTEIN 7-LIKE"/>
    <property type="match status" value="1"/>
</dbReference>
<dbReference type="InterPro" id="IPR002347">
    <property type="entry name" value="SDR_fam"/>
</dbReference>
<evidence type="ECO:0000256" key="4">
    <source>
        <dbReference type="RuleBase" id="RU000363"/>
    </source>
</evidence>
<dbReference type="Gene3D" id="3.40.50.720">
    <property type="entry name" value="NAD(P)-binding Rossmann-like Domain"/>
    <property type="match status" value="1"/>
</dbReference>
<dbReference type="RefSeq" id="WP_137395962.1">
    <property type="nucleotide sequence ID" value="NZ_CP124735.1"/>
</dbReference>
<keyword evidence="2" id="KW-0521">NADP</keyword>
<dbReference type="AlphaFoldDB" id="A0AAF0HFR1"/>
<name>A0AAF0HFR1_9HYPH</name>
<dbReference type="CDD" id="cd05233">
    <property type="entry name" value="SDR_c"/>
    <property type="match status" value="1"/>
</dbReference>
<dbReference type="Pfam" id="PF00106">
    <property type="entry name" value="adh_short"/>
    <property type="match status" value="1"/>
</dbReference>
<evidence type="ECO:0000256" key="2">
    <source>
        <dbReference type="ARBA" id="ARBA00022857"/>
    </source>
</evidence>
<organism evidence="5 6">
    <name type="scientific">Agrobacterium larrymoorei</name>
    <dbReference type="NCBI Taxonomy" id="160699"/>
    <lineage>
        <taxon>Bacteria</taxon>
        <taxon>Pseudomonadati</taxon>
        <taxon>Pseudomonadota</taxon>
        <taxon>Alphaproteobacteria</taxon>
        <taxon>Hyphomicrobiales</taxon>
        <taxon>Rhizobiaceae</taxon>
        <taxon>Rhizobium/Agrobacterium group</taxon>
        <taxon>Agrobacterium</taxon>
    </lineage>
</organism>
<dbReference type="InterPro" id="IPR020904">
    <property type="entry name" value="Sc_DH/Rdtase_CS"/>
</dbReference>
<geneLocation type="plasmid" evidence="5 6">
    <name>pAlCFBP5477</name>
</geneLocation>